<dbReference type="KEGG" id="kus:B9G99_00270"/>
<accession>A0A2Z2H929</accession>
<dbReference type="RefSeq" id="WP_086620235.1">
    <property type="nucleotide sequence ID" value="NZ_CP021323.1"/>
</dbReference>
<evidence type="ECO:0000313" key="2">
    <source>
        <dbReference type="Proteomes" id="UP000250025"/>
    </source>
</evidence>
<proteinExistence type="predicted"/>
<name>A0A2Z2H929_9GAMM</name>
<dbReference type="Proteomes" id="UP000250025">
    <property type="component" value="Chromosome"/>
</dbReference>
<sequence>MTTALGAALVAAFIAFHWLAGRRPSRRQPADDLSWSFNRGKAREMAVLRRCWDQRALQTRTARSISSVRR</sequence>
<keyword evidence="2" id="KW-1185">Reference proteome</keyword>
<organism evidence="1 2">
    <name type="scientific">Kushneria konosiri</name>
    <dbReference type="NCBI Taxonomy" id="698828"/>
    <lineage>
        <taxon>Bacteria</taxon>
        <taxon>Pseudomonadati</taxon>
        <taxon>Pseudomonadota</taxon>
        <taxon>Gammaproteobacteria</taxon>
        <taxon>Oceanospirillales</taxon>
        <taxon>Halomonadaceae</taxon>
        <taxon>Kushneria</taxon>
    </lineage>
</organism>
<gene>
    <name evidence="1" type="ORF">B9G99_00270</name>
</gene>
<dbReference type="AlphaFoldDB" id="A0A2Z2H929"/>
<dbReference type="EMBL" id="CP021323">
    <property type="protein sequence ID" value="ARS51527.1"/>
    <property type="molecule type" value="Genomic_DNA"/>
</dbReference>
<evidence type="ECO:0000313" key="1">
    <source>
        <dbReference type="EMBL" id="ARS51527.1"/>
    </source>
</evidence>
<protein>
    <submittedName>
        <fullName evidence="1">Uncharacterized protein</fullName>
    </submittedName>
</protein>
<reference evidence="1 2" key="1">
    <citation type="journal article" date="2017" name="Int. J. Syst. Evol. Microbiol.">
        <title>Kushneria konosiri sp. nov., isolated from the Korean salt-fermented seafood Daemi-jeot.</title>
        <authorList>
            <person name="Yun J.H."/>
            <person name="Park S.K."/>
            <person name="Lee J.Y."/>
            <person name="Jung M.J."/>
            <person name="Bae J.W."/>
        </authorList>
    </citation>
    <scope>NUCLEOTIDE SEQUENCE [LARGE SCALE GENOMIC DNA]</scope>
    <source>
        <strain evidence="1 2">X49</strain>
    </source>
</reference>